<keyword evidence="5" id="KW-1185">Reference proteome</keyword>
<name>A0A1T4L706_9FIRM</name>
<dbReference type="Proteomes" id="UP000196365">
    <property type="component" value="Unassembled WGS sequence"/>
</dbReference>
<dbReference type="RefSeq" id="WP_087678310.1">
    <property type="nucleotide sequence ID" value="NZ_FUWV01000003.1"/>
</dbReference>
<evidence type="ECO:0000259" key="3">
    <source>
        <dbReference type="PROSITE" id="PS50968"/>
    </source>
</evidence>
<reference evidence="4 5" key="1">
    <citation type="submission" date="2017-02" db="EMBL/GenBank/DDBJ databases">
        <authorList>
            <person name="Peterson S.W."/>
        </authorList>
    </citation>
    <scope>NUCLEOTIDE SEQUENCE [LARGE SCALE GENOMIC DNA]</scope>
    <source>
        <strain evidence="4 5">DSM 15102</strain>
    </source>
</reference>
<dbReference type="PANTHER" id="PTHR45266">
    <property type="entry name" value="OXALOACETATE DECARBOXYLASE ALPHA CHAIN"/>
    <property type="match status" value="1"/>
</dbReference>
<dbReference type="Pfam" id="PF00364">
    <property type="entry name" value="Biotin_lipoyl"/>
    <property type="match status" value="1"/>
</dbReference>
<evidence type="ECO:0000256" key="2">
    <source>
        <dbReference type="SAM" id="MobiDB-lite"/>
    </source>
</evidence>
<dbReference type="PANTHER" id="PTHR45266:SF3">
    <property type="entry name" value="OXALOACETATE DECARBOXYLASE ALPHA CHAIN"/>
    <property type="match status" value="1"/>
</dbReference>
<accession>A0A1T4L706</accession>
<dbReference type="SUPFAM" id="SSF51230">
    <property type="entry name" value="Single hybrid motif"/>
    <property type="match status" value="1"/>
</dbReference>
<protein>
    <submittedName>
        <fullName evidence="4">Biotin-requiring enzyme</fullName>
    </submittedName>
</protein>
<gene>
    <name evidence="4" type="ORF">SAMN02745973_00868</name>
</gene>
<dbReference type="AlphaFoldDB" id="A0A1T4L706"/>
<dbReference type="EMBL" id="FUWV01000003">
    <property type="protein sequence ID" value="SJZ50377.1"/>
    <property type="molecule type" value="Genomic_DNA"/>
</dbReference>
<dbReference type="InterPro" id="IPR001882">
    <property type="entry name" value="Biotin_BS"/>
</dbReference>
<dbReference type="OrthoDB" id="9812676at2"/>
<dbReference type="Gene3D" id="2.40.50.100">
    <property type="match status" value="1"/>
</dbReference>
<evidence type="ECO:0000256" key="1">
    <source>
        <dbReference type="ARBA" id="ARBA00023267"/>
    </source>
</evidence>
<dbReference type="InterPro" id="IPR000089">
    <property type="entry name" value="Biotin_lipoyl"/>
</dbReference>
<feature type="compositionally biased region" description="Low complexity" evidence="2">
    <location>
        <begin position="31"/>
        <end position="66"/>
    </location>
</feature>
<organism evidence="4 5">
    <name type="scientific">Garciella nitratireducens DSM 15102</name>
    <dbReference type="NCBI Taxonomy" id="1121911"/>
    <lineage>
        <taxon>Bacteria</taxon>
        <taxon>Bacillati</taxon>
        <taxon>Bacillota</taxon>
        <taxon>Clostridia</taxon>
        <taxon>Eubacteriales</taxon>
        <taxon>Eubacteriaceae</taxon>
        <taxon>Garciella</taxon>
    </lineage>
</organism>
<keyword evidence="1" id="KW-0092">Biotin</keyword>
<dbReference type="InterPro" id="IPR011053">
    <property type="entry name" value="Single_hybrid_motif"/>
</dbReference>
<dbReference type="CDD" id="cd06850">
    <property type="entry name" value="biotinyl_domain"/>
    <property type="match status" value="1"/>
</dbReference>
<sequence>MKKYIINVNGNSYEVEVEEVKENTSTGNKIQYQPSSQSVQRPQQTVQTPKAVPSPSPKVSSKQTKTNGENVTAPMPGTINKILVKSGDTVKKGDVILILEAMKMENEIFAPQDATIVSVEVNEGASVNAGDVLVTFE</sequence>
<feature type="region of interest" description="Disordered" evidence="2">
    <location>
        <begin position="19"/>
        <end position="76"/>
    </location>
</feature>
<evidence type="ECO:0000313" key="5">
    <source>
        <dbReference type="Proteomes" id="UP000196365"/>
    </source>
</evidence>
<dbReference type="PROSITE" id="PS00188">
    <property type="entry name" value="BIOTIN"/>
    <property type="match status" value="1"/>
</dbReference>
<proteinExistence type="predicted"/>
<evidence type="ECO:0000313" key="4">
    <source>
        <dbReference type="EMBL" id="SJZ50377.1"/>
    </source>
</evidence>
<dbReference type="InterPro" id="IPR050709">
    <property type="entry name" value="Biotin_Carboxyl_Carrier/Decarb"/>
</dbReference>
<dbReference type="FunFam" id="2.40.50.100:FF:000003">
    <property type="entry name" value="Acetyl-CoA carboxylase biotin carboxyl carrier protein"/>
    <property type="match status" value="1"/>
</dbReference>
<dbReference type="PROSITE" id="PS50968">
    <property type="entry name" value="BIOTINYL_LIPOYL"/>
    <property type="match status" value="1"/>
</dbReference>
<feature type="domain" description="Lipoyl-binding" evidence="3">
    <location>
        <begin position="66"/>
        <end position="137"/>
    </location>
</feature>